<evidence type="ECO:0000313" key="6">
    <source>
        <dbReference type="EMBL" id="MCS4557630.1"/>
    </source>
</evidence>
<feature type="domain" description="PAC" evidence="3">
    <location>
        <begin position="1001"/>
        <end position="1053"/>
    </location>
</feature>
<reference evidence="7" key="2">
    <citation type="submission" date="2023-07" db="EMBL/GenBank/DDBJ databases">
        <title>Shewanella mangrovi sp. nov., an acetaldehyde- degrading bacterium isolated from mangrove sediment.</title>
        <authorList>
            <person name="Liu Y."/>
        </authorList>
    </citation>
    <scope>NUCLEOTIDE SEQUENCE [LARGE SCALE GENOMIC DNA]</scope>
    <source>
        <strain evidence="7">C32</strain>
    </source>
</reference>
<dbReference type="InterPro" id="IPR035919">
    <property type="entry name" value="EAL_sf"/>
</dbReference>
<dbReference type="InterPro" id="IPR000014">
    <property type="entry name" value="PAS"/>
</dbReference>
<dbReference type="Pfam" id="PF08447">
    <property type="entry name" value="PAS_3"/>
    <property type="match status" value="1"/>
</dbReference>
<dbReference type="Pfam" id="PF07494">
    <property type="entry name" value="Reg_prop"/>
    <property type="match status" value="3"/>
</dbReference>
<dbReference type="SMART" id="SM00086">
    <property type="entry name" value="PAC"/>
    <property type="match status" value="2"/>
</dbReference>
<evidence type="ECO:0000259" key="4">
    <source>
        <dbReference type="PROSITE" id="PS50883"/>
    </source>
</evidence>
<dbReference type="Gene3D" id="2.130.10.10">
    <property type="entry name" value="YVTN repeat-like/Quinoprotein amine dehydrogenase"/>
    <property type="match status" value="3"/>
</dbReference>
<keyword evidence="1" id="KW-0732">Signal</keyword>
<accession>A0ABT2FMS7</accession>
<sequence length="1485" mass="167699">MTELTLFRVFCQWMLIVGAAICCWPSAAATSQKYRFQHINSLDGLHQNSVYSLFESNSGMLWVGTQDGLHRYNGTDFTLFLPQADNPHSISDAFVTDMLQQDNTLWLATVSGGVNALDLTTGEFQQLTIKNRTAKLHVYRLAMFNGQLWAATDDGLYRQSAPLQLTRVELGMLNNPVVTYILSVDANTLLVSTERHGAFLYRDGHFSPFTLPDGAEQISHARIAADHSVWLALGNQLWRYANIEQPPQRIFQLTDHRQSIRAFVFDNQHGVWLGGIGTGLIHLMPRQGQWLLEKIQHQPDEQDSLSDNDITSLLLDRQGNLWVGSYYSGLNRINIERQYFTHLYNKTDTQLLRRNNNIRAISRAADGQMYIGTNDAGLFRLDDVGNFTPLNTLFTPLIGAEATDNLRVLDIANASDDSLWLATSTGLFQLTLPATLRRVALPPTISQIRALSVDSAAQQLWFTSGTALYRYDITSQQLTHVSLQYATDRPNNAILNLRKTASGLWVMTMNGLYQLAANGELLHYFSPQQLPHPIVRDVLEMANGNIWIATHGGVVLLQDGKITNYSAVHKLPNNTVYALADDSQGNLWFTSNTGVSRLDVTTGQFLSFNENEGLQSPEFNGGVRWQDRDGTIWFGGINGLNYFQPDKIPAARQDVEIALASYRIGEQQYPFYSFNNLTDIVQPYSNELLSFKVTPIDFSYPNHHQYSFLLKGLESNWHPFEAMNEISYTAVPAGHYQLLVRHKLNGSAEFNQQQLANITIIAPWYRTPLAYALYCLFSVMMVGLIARYYVKKWHKEKQIQQQINDSHERFKLALWGSGDRLWDWKITSGILTITHLSQDKELTQQLNRHQYLALIHPEDRELVQQAMTAYLVGKTPYFEAEYRSFSIDGVWRWGLDRGKITEVDADNRPVRLAGTFTDITDRKQQEDELLLSHQVLESMNESVVICDLDYRIIAVNRAFTDTMGYQEARILGKYCLALTRGLYAINVYRDIERILLMEHHWAGEVQLRQADGKVILVWLEVNQVIDHKAEASHLVMVFNDITDRKKVEEDLRLLANYDPLTGLPNRTLFKERLKHALEQAQRQETKVALLFLDLDRFKTINDSKGHHVGDELLKAVGQRLAGVVRAGDTVARIGGDEFTIILEGIVKAKAATVIAEKIIHVLDQPFELSQNTLDITTSIGISLSPDDTLDAQELLKYADTAMYHAKSMGRNNFQFYSSHMNVSAVRHLQLETGLKQAISKNELRVVYQPKYCVKTGNIIGSEALMRWHSEELGPVSPAEFIPLAEETGLITSLGSWLLDHVAQQLHLWRQQGVTLLPVAVNISAKQLQHELLEEIEQILQLYQLPAQLLELELTESAVMKHPKQSIAILNRLEALGLSLAVDDFGTGYSSLAYLKRFPINTLKIDREFVRDISEDPDDAAITSAIIALAHSLELQVVAEGVETDEQLQYLASQGCDQIQGFLLSKPLPAADYLALLLQQQAATPH</sequence>
<dbReference type="PROSITE" id="PS50883">
    <property type="entry name" value="EAL"/>
    <property type="match status" value="1"/>
</dbReference>
<dbReference type="NCBIfam" id="TIGR00254">
    <property type="entry name" value="GGDEF"/>
    <property type="match status" value="1"/>
</dbReference>
<dbReference type="Gene3D" id="3.20.20.450">
    <property type="entry name" value="EAL domain"/>
    <property type="match status" value="1"/>
</dbReference>
<dbReference type="Gene3D" id="3.30.70.270">
    <property type="match status" value="1"/>
</dbReference>
<dbReference type="CDD" id="cd01949">
    <property type="entry name" value="GGDEF"/>
    <property type="match status" value="1"/>
</dbReference>
<dbReference type="EMBL" id="JAKOGG010000011">
    <property type="protein sequence ID" value="MCS4557630.1"/>
    <property type="molecule type" value="Genomic_DNA"/>
</dbReference>
<dbReference type="InterPro" id="IPR001633">
    <property type="entry name" value="EAL_dom"/>
</dbReference>
<dbReference type="Proteomes" id="UP001201549">
    <property type="component" value="Unassembled WGS sequence"/>
</dbReference>
<dbReference type="SUPFAM" id="SSF141868">
    <property type="entry name" value="EAL domain-like"/>
    <property type="match status" value="1"/>
</dbReference>
<organism evidence="6 7">
    <name type="scientific">Shewanella electrica</name>
    <dbReference type="NCBI Taxonomy" id="515560"/>
    <lineage>
        <taxon>Bacteria</taxon>
        <taxon>Pseudomonadati</taxon>
        <taxon>Pseudomonadota</taxon>
        <taxon>Gammaproteobacteria</taxon>
        <taxon>Alteromonadales</taxon>
        <taxon>Shewanellaceae</taxon>
        <taxon>Shewanella</taxon>
    </lineage>
</organism>
<dbReference type="InterPro" id="IPR011110">
    <property type="entry name" value="Reg_prop"/>
</dbReference>
<evidence type="ECO:0000256" key="1">
    <source>
        <dbReference type="SAM" id="SignalP"/>
    </source>
</evidence>
<dbReference type="InterPro" id="IPR013655">
    <property type="entry name" value="PAS_fold_3"/>
</dbReference>
<dbReference type="InterPro" id="IPR001610">
    <property type="entry name" value="PAC"/>
</dbReference>
<keyword evidence="7" id="KW-1185">Reference proteome</keyword>
<dbReference type="InterPro" id="IPR000160">
    <property type="entry name" value="GGDEF_dom"/>
</dbReference>
<name>A0ABT2FMS7_9GAMM</name>
<feature type="domain" description="PAC" evidence="3">
    <location>
        <begin position="878"/>
        <end position="931"/>
    </location>
</feature>
<feature type="domain" description="GGDEF" evidence="5">
    <location>
        <begin position="1085"/>
        <end position="1218"/>
    </location>
</feature>
<dbReference type="PANTHER" id="PTHR44757:SF2">
    <property type="entry name" value="BIOFILM ARCHITECTURE MAINTENANCE PROTEIN MBAA"/>
    <property type="match status" value="1"/>
</dbReference>
<protein>
    <submittedName>
        <fullName evidence="6">EAL domain-containing protein</fullName>
    </submittedName>
</protein>
<dbReference type="PROSITE" id="PS50887">
    <property type="entry name" value="GGDEF"/>
    <property type="match status" value="1"/>
</dbReference>
<evidence type="ECO:0000259" key="3">
    <source>
        <dbReference type="PROSITE" id="PS50113"/>
    </source>
</evidence>
<dbReference type="CDD" id="cd00130">
    <property type="entry name" value="PAS"/>
    <property type="match status" value="1"/>
</dbReference>
<dbReference type="Pfam" id="PF00563">
    <property type="entry name" value="EAL"/>
    <property type="match status" value="1"/>
</dbReference>
<feature type="signal peptide" evidence="1">
    <location>
        <begin position="1"/>
        <end position="29"/>
    </location>
</feature>
<dbReference type="SUPFAM" id="SSF55785">
    <property type="entry name" value="PYP-like sensor domain (PAS domain)"/>
    <property type="match status" value="2"/>
</dbReference>
<dbReference type="SMART" id="SM00052">
    <property type="entry name" value="EAL"/>
    <property type="match status" value="1"/>
</dbReference>
<feature type="domain" description="EAL" evidence="4">
    <location>
        <begin position="1227"/>
        <end position="1480"/>
    </location>
</feature>
<dbReference type="InterPro" id="IPR011123">
    <property type="entry name" value="Y_Y_Y"/>
</dbReference>
<dbReference type="NCBIfam" id="TIGR00229">
    <property type="entry name" value="sensory_box"/>
    <property type="match status" value="2"/>
</dbReference>
<dbReference type="PROSITE" id="PS50113">
    <property type="entry name" value="PAC"/>
    <property type="match status" value="2"/>
</dbReference>
<feature type="chain" id="PRO_5045996051" evidence="1">
    <location>
        <begin position="30"/>
        <end position="1485"/>
    </location>
</feature>
<dbReference type="SMART" id="SM00267">
    <property type="entry name" value="GGDEF"/>
    <property type="match status" value="1"/>
</dbReference>
<proteinExistence type="predicted"/>
<dbReference type="SUPFAM" id="SSF101898">
    <property type="entry name" value="NHL repeat"/>
    <property type="match status" value="1"/>
</dbReference>
<evidence type="ECO:0000313" key="7">
    <source>
        <dbReference type="Proteomes" id="UP001201549"/>
    </source>
</evidence>
<dbReference type="InterPro" id="IPR035965">
    <property type="entry name" value="PAS-like_dom_sf"/>
</dbReference>
<dbReference type="Gene3D" id="2.60.40.10">
    <property type="entry name" value="Immunoglobulins"/>
    <property type="match status" value="1"/>
</dbReference>
<dbReference type="RefSeq" id="WP_238897108.1">
    <property type="nucleotide sequence ID" value="NZ_JAKOGG010000011.1"/>
</dbReference>
<dbReference type="SUPFAM" id="SSF63829">
    <property type="entry name" value="Calcium-dependent phosphotriesterase"/>
    <property type="match status" value="2"/>
</dbReference>
<dbReference type="InterPro" id="IPR029787">
    <property type="entry name" value="Nucleotide_cyclase"/>
</dbReference>
<dbReference type="InterPro" id="IPR043128">
    <property type="entry name" value="Rev_trsase/Diguanyl_cyclase"/>
</dbReference>
<reference evidence="6 7" key="1">
    <citation type="submission" date="2022-02" db="EMBL/GenBank/DDBJ databases">
        <authorList>
            <person name="Zhuang L."/>
        </authorList>
    </citation>
    <scope>NUCLEOTIDE SEQUENCE [LARGE SCALE GENOMIC DNA]</scope>
    <source>
        <strain evidence="6 7">C32</strain>
    </source>
</reference>
<dbReference type="Pfam" id="PF13426">
    <property type="entry name" value="PAS_9"/>
    <property type="match status" value="1"/>
</dbReference>
<dbReference type="PANTHER" id="PTHR44757">
    <property type="entry name" value="DIGUANYLATE CYCLASE DGCP"/>
    <property type="match status" value="1"/>
</dbReference>
<dbReference type="Pfam" id="PF00990">
    <property type="entry name" value="GGDEF"/>
    <property type="match status" value="1"/>
</dbReference>
<dbReference type="SMART" id="SM00091">
    <property type="entry name" value="PAS"/>
    <property type="match status" value="1"/>
</dbReference>
<gene>
    <name evidence="6" type="ORF">L9G74_14365</name>
</gene>
<feature type="domain" description="PAS" evidence="2">
    <location>
        <begin position="934"/>
        <end position="973"/>
    </location>
</feature>
<dbReference type="PROSITE" id="PS50112">
    <property type="entry name" value="PAS"/>
    <property type="match status" value="1"/>
</dbReference>
<dbReference type="InterPro" id="IPR015943">
    <property type="entry name" value="WD40/YVTN_repeat-like_dom_sf"/>
</dbReference>
<evidence type="ECO:0000259" key="5">
    <source>
        <dbReference type="PROSITE" id="PS50887"/>
    </source>
</evidence>
<dbReference type="InterPro" id="IPR013783">
    <property type="entry name" value="Ig-like_fold"/>
</dbReference>
<dbReference type="Pfam" id="PF07495">
    <property type="entry name" value="Y_Y_Y"/>
    <property type="match status" value="1"/>
</dbReference>
<evidence type="ECO:0000259" key="2">
    <source>
        <dbReference type="PROSITE" id="PS50112"/>
    </source>
</evidence>
<comment type="caution">
    <text evidence="6">The sequence shown here is derived from an EMBL/GenBank/DDBJ whole genome shotgun (WGS) entry which is preliminary data.</text>
</comment>
<dbReference type="InterPro" id="IPR000700">
    <property type="entry name" value="PAS-assoc_C"/>
</dbReference>
<dbReference type="InterPro" id="IPR052155">
    <property type="entry name" value="Biofilm_reg_signaling"/>
</dbReference>
<dbReference type="CDD" id="cd01948">
    <property type="entry name" value="EAL"/>
    <property type="match status" value="1"/>
</dbReference>
<dbReference type="Gene3D" id="3.30.450.20">
    <property type="entry name" value="PAS domain"/>
    <property type="match status" value="2"/>
</dbReference>
<dbReference type="SUPFAM" id="SSF55073">
    <property type="entry name" value="Nucleotide cyclase"/>
    <property type="match status" value="1"/>
</dbReference>